<sequence>MKWTRAVHHVEALAEKCAELAANPSPIFTLRVVQVWAVGDLLGPQRELDGVTVALAVDLPVDEVPWLGEPRGAQHWASATRLAQSPVTAWWRSVHAPVWNHRVDRPALVWDAERGLVEQTLAALREGQGEQVRTEAPSPDRLRQRLDEELAVSLRALRAGTLAYEDKRWRPGKLEPVADALWRASTGYLDLLEA</sequence>
<accession>W5WF94</accession>
<dbReference type="HOGENOM" id="CLU_1400865_0_0_11"/>
<gene>
    <name evidence="2" type="ORF">KALB_6514</name>
</gene>
<evidence type="ECO:0000259" key="1">
    <source>
        <dbReference type="Pfam" id="PF24821"/>
    </source>
</evidence>
<dbReference type="InterPro" id="IPR056128">
    <property type="entry name" value="DUF7711"/>
</dbReference>
<protein>
    <recommendedName>
        <fullName evidence="1">DUF7711 domain-containing protein</fullName>
    </recommendedName>
</protein>
<dbReference type="AlphaFoldDB" id="W5WF94"/>
<name>W5WF94_9PSEU</name>
<organism evidence="2 3">
    <name type="scientific">Kutzneria albida DSM 43870</name>
    <dbReference type="NCBI Taxonomy" id="1449976"/>
    <lineage>
        <taxon>Bacteria</taxon>
        <taxon>Bacillati</taxon>
        <taxon>Actinomycetota</taxon>
        <taxon>Actinomycetes</taxon>
        <taxon>Pseudonocardiales</taxon>
        <taxon>Pseudonocardiaceae</taxon>
        <taxon>Kutzneria</taxon>
    </lineage>
</organism>
<dbReference type="eggNOG" id="ENOG50340CE">
    <property type="taxonomic scope" value="Bacteria"/>
</dbReference>
<reference evidence="2 3" key="1">
    <citation type="journal article" date="2014" name="BMC Genomics">
        <title>Complete genome sequence of producer of the glycopeptide antibiotic Aculeximycin Kutzneria albida DSM 43870T, a representative of minor genus of Pseudonocardiaceae.</title>
        <authorList>
            <person name="Rebets Y."/>
            <person name="Tokovenko B."/>
            <person name="Lushchyk I."/>
            <person name="Ruckert C."/>
            <person name="Zaburannyi N."/>
            <person name="Bechthold A."/>
            <person name="Kalinowski J."/>
            <person name="Luzhetskyy A."/>
        </authorList>
    </citation>
    <scope>NUCLEOTIDE SEQUENCE [LARGE SCALE GENOMIC DNA]</scope>
    <source>
        <strain evidence="2">DSM 43870</strain>
    </source>
</reference>
<proteinExistence type="predicted"/>
<dbReference type="OrthoDB" id="3529973at2"/>
<evidence type="ECO:0000313" key="3">
    <source>
        <dbReference type="Proteomes" id="UP000019225"/>
    </source>
</evidence>
<keyword evidence="3" id="KW-1185">Reference proteome</keyword>
<feature type="domain" description="DUF7711" evidence="1">
    <location>
        <begin position="1"/>
        <end position="194"/>
    </location>
</feature>
<dbReference type="KEGG" id="kal:KALB_6514"/>
<dbReference type="RefSeq" id="WP_148309742.1">
    <property type="nucleotide sequence ID" value="NZ_CP007155.1"/>
</dbReference>
<dbReference type="Pfam" id="PF24821">
    <property type="entry name" value="DUF7711"/>
    <property type="match status" value="1"/>
</dbReference>
<dbReference type="EMBL" id="CP007155">
    <property type="protein sequence ID" value="AHH99873.1"/>
    <property type="molecule type" value="Genomic_DNA"/>
</dbReference>
<evidence type="ECO:0000313" key="2">
    <source>
        <dbReference type="EMBL" id="AHH99873.1"/>
    </source>
</evidence>
<dbReference type="Proteomes" id="UP000019225">
    <property type="component" value="Chromosome"/>
</dbReference>